<dbReference type="Pfam" id="PF13377">
    <property type="entry name" value="Peripla_BP_3"/>
    <property type="match status" value="1"/>
</dbReference>
<proteinExistence type="predicted"/>
<evidence type="ECO:0000259" key="4">
    <source>
        <dbReference type="PROSITE" id="PS50932"/>
    </source>
</evidence>
<sequence>MNNSVSIKDIAKKFKCAPSTISRALNDHPAINIETRKTIQEYALKVGYQKNTLSLSLLNNCSMTLGLILPSITHFHESSMLEGLEDILLKSGYLLNICVSNESHTIEKEYIDRLLANRVDGLFISMAQESYDQQLGEHIDRVIQRSLPVIFIDRPNHGVASDRVVTDDYQGAYMATKHLIDMGCLRIAHLHGPSGISVSKQRFLGYQDCLLAHGRKVEEKWIQYVHFSAESAIAATRNLMQLDQKPDGIFGVNDEVCLAAMHVLRDLGISIPQDVAIVGFDDIPLASFGYPPLSSVSRQSRRIGEEAAKLFLSKKTHNKSPITISLDPKLMIRDSSLRVMMN</sequence>
<dbReference type="SUPFAM" id="SSF47413">
    <property type="entry name" value="lambda repressor-like DNA-binding domains"/>
    <property type="match status" value="1"/>
</dbReference>
<evidence type="ECO:0000256" key="2">
    <source>
        <dbReference type="ARBA" id="ARBA00023125"/>
    </source>
</evidence>
<dbReference type="CDD" id="cd06267">
    <property type="entry name" value="PBP1_LacI_sugar_binding-like"/>
    <property type="match status" value="1"/>
</dbReference>
<name>A0A4Q1BXG0_9BACT</name>
<dbReference type="PANTHER" id="PTHR30146">
    <property type="entry name" value="LACI-RELATED TRANSCRIPTIONAL REPRESSOR"/>
    <property type="match status" value="1"/>
</dbReference>
<dbReference type="GO" id="GO:0003700">
    <property type="term" value="F:DNA-binding transcription factor activity"/>
    <property type="evidence" value="ECO:0007669"/>
    <property type="project" value="TreeGrafter"/>
</dbReference>
<dbReference type="OrthoDB" id="833520at2"/>
<dbReference type="GO" id="GO:0000976">
    <property type="term" value="F:transcription cis-regulatory region binding"/>
    <property type="evidence" value="ECO:0007669"/>
    <property type="project" value="TreeGrafter"/>
</dbReference>
<accession>A0A4Q1BXG0</accession>
<organism evidence="5 6">
    <name type="scientific">Aquirufa rosea</name>
    <dbReference type="NCBI Taxonomy" id="2509241"/>
    <lineage>
        <taxon>Bacteria</taxon>
        <taxon>Pseudomonadati</taxon>
        <taxon>Bacteroidota</taxon>
        <taxon>Cytophagia</taxon>
        <taxon>Cytophagales</taxon>
        <taxon>Flectobacillaceae</taxon>
        <taxon>Aquirufa</taxon>
    </lineage>
</organism>
<comment type="caution">
    <text evidence="5">The sequence shown here is derived from an EMBL/GenBank/DDBJ whole genome shotgun (WGS) entry which is preliminary data.</text>
</comment>
<dbReference type="InterPro" id="IPR010982">
    <property type="entry name" value="Lambda_DNA-bd_dom_sf"/>
</dbReference>
<dbReference type="InterPro" id="IPR000843">
    <property type="entry name" value="HTH_LacI"/>
</dbReference>
<dbReference type="AlphaFoldDB" id="A0A4Q1BXG0"/>
<dbReference type="SMART" id="SM00354">
    <property type="entry name" value="HTH_LACI"/>
    <property type="match status" value="1"/>
</dbReference>
<dbReference type="InterPro" id="IPR046335">
    <property type="entry name" value="LacI/GalR-like_sensor"/>
</dbReference>
<evidence type="ECO:0000313" key="5">
    <source>
        <dbReference type="EMBL" id="RXK46853.1"/>
    </source>
</evidence>
<reference evidence="5 6" key="1">
    <citation type="submission" date="2019-01" db="EMBL/GenBank/DDBJ databases">
        <title>Cytophagaceae bacterium strain CAR-16.</title>
        <authorList>
            <person name="Chen W.-M."/>
        </authorList>
    </citation>
    <scope>NUCLEOTIDE SEQUENCE [LARGE SCALE GENOMIC DNA]</scope>
    <source>
        <strain evidence="5 6">CAR-16</strain>
    </source>
</reference>
<evidence type="ECO:0000256" key="3">
    <source>
        <dbReference type="ARBA" id="ARBA00023163"/>
    </source>
</evidence>
<gene>
    <name evidence="5" type="ORF">ESB04_11875</name>
</gene>
<dbReference type="PROSITE" id="PS50932">
    <property type="entry name" value="HTH_LACI_2"/>
    <property type="match status" value="1"/>
</dbReference>
<keyword evidence="1" id="KW-0805">Transcription regulation</keyword>
<evidence type="ECO:0000313" key="6">
    <source>
        <dbReference type="Proteomes" id="UP000289455"/>
    </source>
</evidence>
<keyword evidence="3" id="KW-0804">Transcription</keyword>
<dbReference type="Gene3D" id="1.10.260.40">
    <property type="entry name" value="lambda repressor-like DNA-binding domains"/>
    <property type="match status" value="1"/>
</dbReference>
<dbReference type="EMBL" id="SDHY01000008">
    <property type="protein sequence ID" value="RXK46853.1"/>
    <property type="molecule type" value="Genomic_DNA"/>
</dbReference>
<dbReference type="RefSeq" id="WP_129027964.1">
    <property type="nucleotide sequence ID" value="NZ_SDHY01000008.1"/>
</dbReference>
<dbReference type="Proteomes" id="UP000289455">
    <property type="component" value="Unassembled WGS sequence"/>
</dbReference>
<dbReference type="Gene3D" id="3.40.50.2300">
    <property type="match status" value="2"/>
</dbReference>
<dbReference type="PANTHER" id="PTHR30146:SF109">
    <property type="entry name" value="HTH-TYPE TRANSCRIPTIONAL REGULATOR GALS"/>
    <property type="match status" value="1"/>
</dbReference>
<dbReference type="CDD" id="cd01392">
    <property type="entry name" value="HTH_LacI"/>
    <property type="match status" value="1"/>
</dbReference>
<feature type="domain" description="HTH lacI-type" evidence="4">
    <location>
        <begin position="5"/>
        <end position="59"/>
    </location>
</feature>
<evidence type="ECO:0000256" key="1">
    <source>
        <dbReference type="ARBA" id="ARBA00023015"/>
    </source>
</evidence>
<dbReference type="SUPFAM" id="SSF53822">
    <property type="entry name" value="Periplasmic binding protein-like I"/>
    <property type="match status" value="1"/>
</dbReference>
<protein>
    <submittedName>
        <fullName evidence="5">LacI family transcriptional regulator</fullName>
    </submittedName>
</protein>
<keyword evidence="6" id="KW-1185">Reference proteome</keyword>
<keyword evidence="2" id="KW-0238">DNA-binding</keyword>
<dbReference type="InterPro" id="IPR028082">
    <property type="entry name" value="Peripla_BP_I"/>
</dbReference>